<dbReference type="Proteomes" id="UP000679213">
    <property type="component" value="Chromosome I"/>
</dbReference>
<sequence>MFDLETNKVIKEIENLNKKCPKIVFQAPEGLKLYVEKEIEKIKKYFKNRGKNVELFLWGNSCFGACDLIDDYVKKLDVDLIVHYGHEELKYAKPEIKTLFIPTYHIFDKEDENKILNDIENFINKYNLEGKKVAITTTVQYKKLLKKFNPYIILGCRGEIKDEDIILFVGTGRFHPLMLAYKYQKEVYIYNPISKCFDKISKEEVDKFIKKRITAITKLMLNKPKKIGVVLSVKKGQFRKKVFDEITKLLEKNNINYLPIIVDNVSPEILFYDLDCYIIVACPRIVLDDYILYKKPIYTPEEFRLFLNNSLNYKFDEIKKEDFY</sequence>
<comment type="catalytic activity">
    <reaction evidence="9 10">
        <text>L-histidyl-[translation elongation factor 2] + S-adenosyl-L-methionine = 2-[(3S)-amino-3-carboxypropyl]-L-histidyl-[translation elongation factor 2] + S-methyl-5'-thioadenosine + H(+)</text>
        <dbReference type="Rhea" id="RHEA:36783"/>
        <dbReference type="Rhea" id="RHEA-COMP:9748"/>
        <dbReference type="Rhea" id="RHEA-COMP:9749"/>
        <dbReference type="ChEBI" id="CHEBI:15378"/>
        <dbReference type="ChEBI" id="CHEBI:17509"/>
        <dbReference type="ChEBI" id="CHEBI:29979"/>
        <dbReference type="ChEBI" id="CHEBI:59789"/>
        <dbReference type="ChEBI" id="CHEBI:73995"/>
        <dbReference type="EC" id="2.5.1.108"/>
    </reaction>
</comment>
<dbReference type="PIRSF" id="PIRSF004967">
    <property type="entry name" value="DPH1"/>
    <property type="match status" value="1"/>
</dbReference>
<protein>
    <recommendedName>
        <fullName evidence="3 10">2-(3-amino-3-carboxypropyl)histidine synthase</fullName>
        <ecNumber evidence="3 10">2.5.1.108</ecNumber>
    </recommendedName>
</protein>
<comment type="similarity">
    <text evidence="10">Belongs to the DPH1/DPH2 family.</text>
</comment>
<dbReference type="InterPro" id="IPR016435">
    <property type="entry name" value="DPH1/DPH2"/>
</dbReference>
<dbReference type="NCBIfam" id="TIGR00322">
    <property type="entry name" value="diphth2_R"/>
    <property type="match status" value="1"/>
</dbReference>
<dbReference type="AlphaFoldDB" id="A0A8D6SW91"/>
<evidence type="ECO:0000256" key="10">
    <source>
        <dbReference type="PIRNR" id="PIRNR004967"/>
    </source>
</evidence>
<accession>A0A8D6SW91</accession>
<keyword evidence="4 10" id="KW-0808">Transferase</keyword>
<dbReference type="InterPro" id="IPR042263">
    <property type="entry name" value="DPH1/DPH2_1"/>
</dbReference>
<keyword evidence="7 10" id="KW-0408">Iron</keyword>
<evidence type="ECO:0000256" key="5">
    <source>
        <dbReference type="ARBA" id="ARBA00022691"/>
    </source>
</evidence>
<comment type="function">
    <text evidence="10">Catalyzes the first step of diphthamide biosynthesis, i.e. the transfer of the 3-amino-3-carboxypropyl group from S-adenosyl-L-methionine (SAM) to the C2 position of the imidazole ring of the target histidine residue in translation elongation factor 2 (EF-2).</text>
</comment>
<keyword evidence="10" id="KW-0004">4Fe-4S</keyword>
<evidence type="ECO:0000256" key="1">
    <source>
        <dbReference type="ARBA" id="ARBA00001966"/>
    </source>
</evidence>
<dbReference type="EC" id="2.5.1.108" evidence="3 10"/>
<dbReference type="GeneID" id="65883024"/>
<evidence type="ECO:0000256" key="9">
    <source>
        <dbReference type="ARBA" id="ARBA00048403"/>
    </source>
</evidence>
<dbReference type="Gene3D" id="3.40.50.11840">
    <property type="entry name" value="Diphthamide synthesis DPH1/DPH2 domain 1"/>
    <property type="match status" value="1"/>
</dbReference>
<dbReference type="Pfam" id="PF01866">
    <property type="entry name" value="Diphthamide_syn"/>
    <property type="match status" value="2"/>
</dbReference>
<comment type="cofactor">
    <cofactor evidence="1 10">
        <name>[4Fe-4S] cluster</name>
        <dbReference type="ChEBI" id="CHEBI:49883"/>
    </cofactor>
</comment>
<evidence type="ECO:0000313" key="12">
    <source>
        <dbReference type="Proteomes" id="UP000679213"/>
    </source>
</evidence>
<comment type="pathway">
    <text evidence="2 10">Protein modification; peptidyl-diphthamide biosynthesis.</text>
</comment>
<evidence type="ECO:0000256" key="3">
    <source>
        <dbReference type="ARBA" id="ARBA00012221"/>
    </source>
</evidence>
<dbReference type="InterPro" id="IPR042264">
    <property type="entry name" value="DPH1/DPH2_2"/>
</dbReference>
<reference evidence="11 12" key="1">
    <citation type="submission" date="2020-04" db="EMBL/GenBank/DDBJ databases">
        <authorList>
            <consortium name="Genoscope - CEA"/>
            <person name="William W."/>
        </authorList>
    </citation>
    <scope>NUCLEOTIDE SEQUENCE [LARGE SCALE GENOMIC DNA]</scope>
    <source>
        <strain evidence="11 12">SG7</strain>
    </source>
</reference>
<name>A0A8D6SW91_9EURY</name>
<keyword evidence="5 10" id="KW-0949">S-adenosyl-L-methionine</keyword>
<dbReference type="PANTHER" id="PTHR10762:SF1">
    <property type="entry name" value="2-(3-AMINO-3-CARBOXYPROPYL)HISTIDINE SYNTHASE SUBUNIT 1"/>
    <property type="match status" value="1"/>
</dbReference>
<dbReference type="Gene3D" id="3.40.50.11860">
    <property type="entry name" value="Diphthamide synthesis DPH1/DPH2 domain 3"/>
    <property type="match status" value="1"/>
</dbReference>
<evidence type="ECO:0000256" key="8">
    <source>
        <dbReference type="ARBA" id="ARBA00023014"/>
    </source>
</evidence>
<dbReference type="EMBL" id="LR792632">
    <property type="protein sequence ID" value="CAB3287432.1"/>
    <property type="molecule type" value="Genomic_DNA"/>
</dbReference>
<evidence type="ECO:0000256" key="4">
    <source>
        <dbReference type="ARBA" id="ARBA00022679"/>
    </source>
</evidence>
<evidence type="ECO:0000256" key="7">
    <source>
        <dbReference type="ARBA" id="ARBA00023004"/>
    </source>
</evidence>
<keyword evidence="6 10" id="KW-0479">Metal-binding</keyword>
<dbReference type="UniPathway" id="UPA00559"/>
<evidence type="ECO:0000256" key="2">
    <source>
        <dbReference type="ARBA" id="ARBA00005156"/>
    </source>
</evidence>
<organism evidence="11 12">
    <name type="scientific">Methanocaldococcus lauensis</name>
    <dbReference type="NCBI Taxonomy" id="2546128"/>
    <lineage>
        <taxon>Archaea</taxon>
        <taxon>Methanobacteriati</taxon>
        <taxon>Methanobacteriota</taxon>
        <taxon>Methanomada group</taxon>
        <taxon>Methanococci</taxon>
        <taxon>Methanococcales</taxon>
        <taxon>Methanocaldococcaceae</taxon>
        <taxon>Methanocaldococcus</taxon>
    </lineage>
</organism>
<proteinExistence type="inferred from homology"/>
<dbReference type="SFLD" id="SFLDS00032">
    <property type="entry name" value="Radical_SAM_3-amino-3-carboxyp"/>
    <property type="match status" value="1"/>
</dbReference>
<dbReference type="RefSeq" id="WP_214400134.1">
    <property type="nucleotide sequence ID" value="NZ_LR792632.1"/>
</dbReference>
<dbReference type="PANTHER" id="PTHR10762">
    <property type="entry name" value="DIPHTHAMIDE BIOSYNTHESIS PROTEIN"/>
    <property type="match status" value="1"/>
</dbReference>
<gene>
    <name evidence="11" type="primary">dph</name>
    <name evidence="11" type="ORF">MLAUSG7_0217</name>
</gene>
<dbReference type="InterPro" id="IPR035435">
    <property type="entry name" value="DPH1/DPH2_euk_archaea"/>
</dbReference>
<dbReference type="GO" id="GO:0051539">
    <property type="term" value="F:4 iron, 4 sulfur cluster binding"/>
    <property type="evidence" value="ECO:0007669"/>
    <property type="project" value="UniProtKB-UniRule"/>
</dbReference>
<dbReference type="GO" id="GO:0090560">
    <property type="term" value="F:2-(3-amino-3-carboxypropyl)histidine synthase activity"/>
    <property type="evidence" value="ECO:0007669"/>
    <property type="project" value="UniProtKB-UniRule"/>
</dbReference>
<keyword evidence="12" id="KW-1185">Reference proteome</keyword>
<dbReference type="Gene3D" id="3.40.50.11850">
    <property type="entry name" value="Diphthamide synthesis DPH1/DPH2 domain 2"/>
    <property type="match status" value="1"/>
</dbReference>
<evidence type="ECO:0000256" key="6">
    <source>
        <dbReference type="ARBA" id="ARBA00022723"/>
    </source>
</evidence>
<dbReference type="KEGG" id="mesg:MLAUSG7_0217"/>
<dbReference type="GO" id="GO:0046872">
    <property type="term" value="F:metal ion binding"/>
    <property type="evidence" value="ECO:0007669"/>
    <property type="project" value="UniProtKB-KW"/>
</dbReference>
<evidence type="ECO:0000313" key="11">
    <source>
        <dbReference type="EMBL" id="CAB3287432.1"/>
    </source>
</evidence>
<keyword evidence="8 10" id="KW-0411">Iron-sulfur</keyword>
<dbReference type="GO" id="GO:0017183">
    <property type="term" value="P:protein histidyl modification to diphthamide"/>
    <property type="evidence" value="ECO:0007669"/>
    <property type="project" value="UniProtKB-UniRule"/>
</dbReference>
<dbReference type="InterPro" id="IPR042265">
    <property type="entry name" value="DPH1/DPH2_3"/>
</dbReference>